<evidence type="ECO:0000313" key="3">
    <source>
        <dbReference type="WBParaSite" id="SBAD_0000552601-mRNA-1"/>
    </source>
</evidence>
<protein>
    <submittedName>
        <fullName evidence="3">Mediator complex subunit 20</fullName>
    </submittedName>
</protein>
<evidence type="ECO:0000313" key="2">
    <source>
        <dbReference type="Proteomes" id="UP000270296"/>
    </source>
</evidence>
<dbReference type="OrthoDB" id="5827321at2759"/>
<reference evidence="3" key="1">
    <citation type="submission" date="2016-06" db="UniProtKB">
        <authorList>
            <consortium name="WormBaseParasite"/>
        </authorList>
    </citation>
    <scope>IDENTIFICATION</scope>
</reference>
<gene>
    <name evidence="1" type="ORF">SBAD_LOCUS5310</name>
</gene>
<accession>A0A183INW3</accession>
<reference evidence="1 2" key="2">
    <citation type="submission" date="2018-11" db="EMBL/GenBank/DDBJ databases">
        <authorList>
            <consortium name="Pathogen Informatics"/>
        </authorList>
    </citation>
    <scope>NUCLEOTIDE SEQUENCE [LARGE SCALE GENOMIC DNA]</scope>
</reference>
<keyword evidence="2" id="KW-1185">Reference proteome</keyword>
<name>A0A183INW3_9BILA</name>
<dbReference type="EMBL" id="UZAM01008901">
    <property type="protein sequence ID" value="VDP06893.1"/>
    <property type="molecule type" value="Genomic_DNA"/>
</dbReference>
<sequence length="201" mass="22916">MKLLDVSKESQWYYVCVEFESFNRFNETISTSCRMYRTLDKFGKTADSIINDVQLAHASDSTMEFHLTVMPSFPLRLTAYLSLNVVPAVTYIIKSSPDHQVVKLMFSFLEANVNYGRLCFIEEPLGTRYTAMGRLIKSSLENCHFEHLRTKVKAVPELPPSKASLQQRIAMSFKSNHAVSGQQLHWLLQLILTLSVVLVCS</sequence>
<dbReference type="Proteomes" id="UP000270296">
    <property type="component" value="Unassembled WGS sequence"/>
</dbReference>
<dbReference type="WBParaSite" id="SBAD_0000552601-mRNA-1">
    <property type="protein sequence ID" value="SBAD_0000552601-mRNA-1"/>
    <property type="gene ID" value="SBAD_0000552601"/>
</dbReference>
<organism evidence="3">
    <name type="scientific">Soboliphyme baturini</name>
    <dbReference type="NCBI Taxonomy" id="241478"/>
    <lineage>
        <taxon>Eukaryota</taxon>
        <taxon>Metazoa</taxon>
        <taxon>Ecdysozoa</taxon>
        <taxon>Nematoda</taxon>
        <taxon>Enoplea</taxon>
        <taxon>Dorylaimia</taxon>
        <taxon>Dioctophymatida</taxon>
        <taxon>Dioctophymatoidea</taxon>
        <taxon>Soboliphymatidae</taxon>
        <taxon>Soboliphyme</taxon>
    </lineage>
</organism>
<evidence type="ECO:0000313" key="1">
    <source>
        <dbReference type="EMBL" id="VDP06893.1"/>
    </source>
</evidence>
<dbReference type="AlphaFoldDB" id="A0A183INW3"/>
<proteinExistence type="predicted"/>